<dbReference type="InterPro" id="IPR001845">
    <property type="entry name" value="HTH_ArsR_DNA-bd_dom"/>
</dbReference>
<dbReference type="CDD" id="cd00090">
    <property type="entry name" value="HTH_ARSR"/>
    <property type="match status" value="1"/>
</dbReference>
<evidence type="ECO:0000313" key="4">
    <source>
        <dbReference type="Proteomes" id="UP000662111"/>
    </source>
</evidence>
<dbReference type="SUPFAM" id="SSF46785">
    <property type="entry name" value="Winged helix' DNA-binding domain"/>
    <property type="match status" value="1"/>
</dbReference>
<dbReference type="SMART" id="SM00418">
    <property type="entry name" value="HTH_ARSR"/>
    <property type="match status" value="1"/>
</dbReference>
<feature type="domain" description="HTH arsR-type" evidence="2">
    <location>
        <begin position="45"/>
        <end position="145"/>
    </location>
</feature>
<sequence length="235" mass="25684">MASPEPDGTTPDDPTPGGTASDVARGADSPDDGDQRSRTVQLTSPMLKAVSHPLRRKILELMHENVPRRAADLADLVGAPANSVSFHLRQLAKAGLIVEAPEHARDRRDRVWTAAGSGYSIPAPSTPVGPEDELVLRSFMDQEALDLHDVVARVTAWAPDWSSGRDATPRATIQTGLLELTQEDVQWLSEELGALMDRAIRRSRETSDEPRGLWRIVNILADDSLPTPEEKHRDA</sequence>
<organism evidence="3 4">
    <name type="scientific">Ornithinimicrobium pekingense</name>
    <dbReference type="NCBI Taxonomy" id="384677"/>
    <lineage>
        <taxon>Bacteria</taxon>
        <taxon>Bacillati</taxon>
        <taxon>Actinomycetota</taxon>
        <taxon>Actinomycetes</taxon>
        <taxon>Micrococcales</taxon>
        <taxon>Ornithinimicrobiaceae</taxon>
        <taxon>Ornithinimicrobium</taxon>
    </lineage>
</organism>
<feature type="region of interest" description="Disordered" evidence="1">
    <location>
        <begin position="1"/>
        <end position="42"/>
    </location>
</feature>
<dbReference type="EMBL" id="BMLB01000006">
    <property type="protein sequence ID" value="GGK78528.1"/>
    <property type="molecule type" value="Genomic_DNA"/>
</dbReference>
<evidence type="ECO:0000259" key="2">
    <source>
        <dbReference type="SMART" id="SM00418"/>
    </source>
</evidence>
<dbReference type="InterPro" id="IPR011991">
    <property type="entry name" value="ArsR-like_HTH"/>
</dbReference>
<dbReference type="InterPro" id="IPR036390">
    <property type="entry name" value="WH_DNA-bd_sf"/>
</dbReference>
<dbReference type="RefSeq" id="WP_022922151.1">
    <property type="nucleotide sequence ID" value="NZ_BMLB01000006.1"/>
</dbReference>
<comment type="caution">
    <text evidence="3">The sequence shown here is derived from an EMBL/GenBank/DDBJ whole genome shotgun (WGS) entry which is preliminary data.</text>
</comment>
<protein>
    <submittedName>
        <fullName evidence="3">Transcriptional regulator</fullName>
    </submittedName>
</protein>
<dbReference type="Gene3D" id="1.10.10.10">
    <property type="entry name" value="Winged helix-like DNA-binding domain superfamily/Winged helix DNA-binding domain"/>
    <property type="match status" value="1"/>
</dbReference>
<gene>
    <name evidence="3" type="ORF">GCM10011509_28860</name>
</gene>
<dbReference type="Proteomes" id="UP000662111">
    <property type="component" value="Unassembled WGS sequence"/>
</dbReference>
<evidence type="ECO:0000256" key="1">
    <source>
        <dbReference type="SAM" id="MobiDB-lite"/>
    </source>
</evidence>
<evidence type="ECO:0000313" key="3">
    <source>
        <dbReference type="EMBL" id="GGK78528.1"/>
    </source>
</evidence>
<name>A0ABQ2FAS8_9MICO</name>
<accession>A0ABQ2FAS8</accession>
<dbReference type="InterPro" id="IPR036388">
    <property type="entry name" value="WH-like_DNA-bd_sf"/>
</dbReference>
<reference evidence="4" key="1">
    <citation type="journal article" date="2019" name="Int. J. Syst. Evol. Microbiol.">
        <title>The Global Catalogue of Microorganisms (GCM) 10K type strain sequencing project: providing services to taxonomists for standard genome sequencing and annotation.</title>
        <authorList>
            <consortium name="The Broad Institute Genomics Platform"/>
            <consortium name="The Broad Institute Genome Sequencing Center for Infectious Disease"/>
            <person name="Wu L."/>
            <person name="Ma J."/>
        </authorList>
    </citation>
    <scope>NUCLEOTIDE SEQUENCE [LARGE SCALE GENOMIC DNA]</scope>
    <source>
        <strain evidence="4">CGMCC 1.5362</strain>
    </source>
</reference>
<dbReference type="Pfam" id="PF12840">
    <property type="entry name" value="HTH_20"/>
    <property type="match status" value="1"/>
</dbReference>
<feature type="compositionally biased region" description="Low complexity" evidence="1">
    <location>
        <begin position="1"/>
        <end position="19"/>
    </location>
</feature>
<keyword evidence="4" id="KW-1185">Reference proteome</keyword>
<proteinExistence type="predicted"/>